<dbReference type="InterPro" id="IPR001789">
    <property type="entry name" value="Sig_transdc_resp-reg_receiver"/>
</dbReference>
<gene>
    <name evidence="7" type="ORF">CLM73_19600</name>
</gene>
<evidence type="ECO:0000256" key="1">
    <source>
        <dbReference type="ARBA" id="ARBA00023015"/>
    </source>
</evidence>
<dbReference type="PROSITE" id="PS00622">
    <property type="entry name" value="HTH_LUXR_1"/>
    <property type="match status" value="1"/>
</dbReference>
<dbReference type="GO" id="GO:0006355">
    <property type="term" value="P:regulation of DNA-templated transcription"/>
    <property type="evidence" value="ECO:0007669"/>
    <property type="project" value="InterPro"/>
</dbReference>
<keyword evidence="4" id="KW-0597">Phosphoprotein</keyword>
<dbReference type="PRINTS" id="PR00038">
    <property type="entry name" value="HTHLUXR"/>
</dbReference>
<dbReference type="EMBL" id="CP023270">
    <property type="protein sequence ID" value="AVJ29142.1"/>
    <property type="molecule type" value="Genomic_DNA"/>
</dbReference>
<evidence type="ECO:0000259" key="5">
    <source>
        <dbReference type="PROSITE" id="PS50043"/>
    </source>
</evidence>
<keyword evidence="1" id="KW-0805">Transcription regulation</keyword>
<name>A0A2S0IAT3_9BURK</name>
<dbReference type="InterPro" id="IPR000792">
    <property type="entry name" value="Tscrpt_reg_LuxR_C"/>
</dbReference>
<keyword evidence="3" id="KW-0804">Transcription</keyword>
<dbReference type="AlphaFoldDB" id="A0A2S0IAT3"/>
<dbReference type="Proteomes" id="UP000239477">
    <property type="component" value="Chromosome"/>
</dbReference>
<dbReference type="OrthoDB" id="8964771at2"/>
<evidence type="ECO:0000313" key="7">
    <source>
        <dbReference type="EMBL" id="AVJ29142.1"/>
    </source>
</evidence>
<dbReference type="PANTHER" id="PTHR44688:SF16">
    <property type="entry name" value="DNA-BINDING TRANSCRIPTIONAL ACTIVATOR DEVR_DOSR"/>
    <property type="match status" value="1"/>
</dbReference>
<dbReference type="PROSITE" id="PS50110">
    <property type="entry name" value="RESPONSE_REGULATORY"/>
    <property type="match status" value="1"/>
</dbReference>
<keyword evidence="2" id="KW-0238">DNA-binding</keyword>
<organism evidence="7 8">
    <name type="scientific">Achromobacter spanius</name>
    <dbReference type="NCBI Taxonomy" id="217203"/>
    <lineage>
        <taxon>Bacteria</taxon>
        <taxon>Pseudomonadati</taxon>
        <taxon>Pseudomonadota</taxon>
        <taxon>Betaproteobacteria</taxon>
        <taxon>Burkholderiales</taxon>
        <taxon>Alcaligenaceae</taxon>
        <taxon>Achromobacter</taxon>
    </lineage>
</organism>
<evidence type="ECO:0008006" key="9">
    <source>
        <dbReference type="Google" id="ProtNLM"/>
    </source>
</evidence>
<protein>
    <recommendedName>
        <fullName evidence="9">DNA-binding response regulator</fullName>
    </recommendedName>
</protein>
<sequence>MMPYSEQSLRWGQYRPRLIQDARLAPRVNAASAAEFNPTPNPTPSANPAGAKAYIVDEDESSAWAVRRILGDFSIEVVQSRTARDFLSIYSAGECDCLIMDFGKPSADTASQRDMVQANATLPTIFIKAEPEFGDAVEAMRRGAVDFFAKPLTSSRLCQAIHFALRLSRGAHLNRVRADEEEARKAMLTPRELVIVQGVIAGNSSKEIAEHLHISVRTVDNHKARVYSKLNINTSLALARLFIGLIKPGTDWRFTDVDPDDVPAKG</sequence>
<dbReference type="Pfam" id="PF00072">
    <property type="entry name" value="Response_reg"/>
    <property type="match status" value="1"/>
</dbReference>
<dbReference type="SMART" id="SM00421">
    <property type="entry name" value="HTH_LUXR"/>
    <property type="match status" value="1"/>
</dbReference>
<dbReference type="SMART" id="SM00448">
    <property type="entry name" value="REC"/>
    <property type="match status" value="1"/>
</dbReference>
<keyword evidence="8" id="KW-1185">Reference proteome</keyword>
<dbReference type="PANTHER" id="PTHR44688">
    <property type="entry name" value="DNA-BINDING TRANSCRIPTIONAL ACTIVATOR DEVR_DOSR"/>
    <property type="match status" value="1"/>
</dbReference>
<dbReference type="GO" id="GO:0003677">
    <property type="term" value="F:DNA binding"/>
    <property type="evidence" value="ECO:0007669"/>
    <property type="project" value="UniProtKB-KW"/>
</dbReference>
<dbReference type="Gene3D" id="3.40.50.2300">
    <property type="match status" value="1"/>
</dbReference>
<feature type="modified residue" description="4-aspartylphosphate" evidence="4">
    <location>
        <position position="101"/>
    </location>
</feature>
<evidence type="ECO:0000259" key="6">
    <source>
        <dbReference type="PROSITE" id="PS50110"/>
    </source>
</evidence>
<feature type="domain" description="Response regulatory" evidence="6">
    <location>
        <begin position="52"/>
        <end position="165"/>
    </location>
</feature>
<dbReference type="InterPro" id="IPR036388">
    <property type="entry name" value="WH-like_DNA-bd_sf"/>
</dbReference>
<dbReference type="GO" id="GO:0000160">
    <property type="term" value="P:phosphorelay signal transduction system"/>
    <property type="evidence" value="ECO:0007669"/>
    <property type="project" value="InterPro"/>
</dbReference>
<dbReference type="InterPro" id="IPR016032">
    <property type="entry name" value="Sig_transdc_resp-reg_C-effctor"/>
</dbReference>
<dbReference type="CDD" id="cd06170">
    <property type="entry name" value="LuxR_C_like"/>
    <property type="match status" value="1"/>
</dbReference>
<feature type="domain" description="HTH luxR-type" evidence="5">
    <location>
        <begin position="181"/>
        <end position="246"/>
    </location>
</feature>
<dbReference type="InterPro" id="IPR011006">
    <property type="entry name" value="CheY-like_superfamily"/>
</dbReference>
<evidence type="ECO:0000256" key="4">
    <source>
        <dbReference type="PROSITE-ProRule" id="PRU00169"/>
    </source>
</evidence>
<evidence type="ECO:0000256" key="2">
    <source>
        <dbReference type="ARBA" id="ARBA00023125"/>
    </source>
</evidence>
<dbReference type="SUPFAM" id="SSF46894">
    <property type="entry name" value="C-terminal effector domain of the bipartite response regulators"/>
    <property type="match status" value="1"/>
</dbReference>
<evidence type="ECO:0000313" key="8">
    <source>
        <dbReference type="Proteomes" id="UP000239477"/>
    </source>
</evidence>
<dbReference type="PROSITE" id="PS50043">
    <property type="entry name" value="HTH_LUXR_2"/>
    <property type="match status" value="1"/>
</dbReference>
<dbReference type="SUPFAM" id="SSF52172">
    <property type="entry name" value="CheY-like"/>
    <property type="match status" value="1"/>
</dbReference>
<proteinExistence type="predicted"/>
<accession>A0A2S0IAT3</accession>
<dbReference type="Pfam" id="PF00196">
    <property type="entry name" value="GerE"/>
    <property type="match status" value="1"/>
</dbReference>
<dbReference type="Gene3D" id="1.10.10.10">
    <property type="entry name" value="Winged helix-like DNA-binding domain superfamily/Winged helix DNA-binding domain"/>
    <property type="match status" value="1"/>
</dbReference>
<evidence type="ECO:0000256" key="3">
    <source>
        <dbReference type="ARBA" id="ARBA00023163"/>
    </source>
</evidence>
<reference evidence="7 8" key="1">
    <citation type="submission" date="2017-09" db="EMBL/GenBank/DDBJ databases">
        <title>Genomic, metabolic, and phenotypic characteristics of bacterial isolates from the natural microbiome of the model nematode Caenorhabditis elegans.</title>
        <authorList>
            <person name="Zimmermann J."/>
            <person name="Obeng N."/>
            <person name="Yang W."/>
            <person name="Obeng O."/>
            <person name="Kissoyan K."/>
            <person name="Pees B."/>
            <person name="Dirksen P."/>
            <person name="Hoppner M."/>
            <person name="Franke A."/>
            <person name="Rosenstiel P."/>
            <person name="Leippe M."/>
            <person name="Dierking K."/>
            <person name="Kaleta C."/>
            <person name="Schulenburg H."/>
        </authorList>
    </citation>
    <scope>NUCLEOTIDE SEQUENCE [LARGE SCALE GENOMIC DNA]</scope>
    <source>
        <strain evidence="7 8">MYb73</strain>
    </source>
</reference>
<dbReference type="RefSeq" id="WP_105239861.1">
    <property type="nucleotide sequence ID" value="NZ_CP023270.1"/>
</dbReference>